<keyword evidence="4" id="KW-1185">Reference proteome</keyword>
<name>A0A0C3DNQ7_9AGAM</name>
<dbReference type="SUPFAM" id="SSF50104">
    <property type="entry name" value="Translation proteins SH3-like domain"/>
    <property type="match status" value="1"/>
</dbReference>
<feature type="domain" description="KOW" evidence="2">
    <location>
        <begin position="671"/>
        <end position="698"/>
    </location>
</feature>
<dbReference type="AlphaFoldDB" id="A0A0C3DNQ7"/>
<dbReference type="CDD" id="cd06091">
    <property type="entry name" value="KOW_NusG"/>
    <property type="match status" value="1"/>
</dbReference>
<dbReference type="InParanoid" id="A0A0C3DNQ7"/>
<feature type="compositionally biased region" description="Polar residues" evidence="1">
    <location>
        <begin position="100"/>
        <end position="116"/>
    </location>
</feature>
<feature type="compositionally biased region" description="Polar residues" evidence="1">
    <location>
        <begin position="131"/>
        <end position="140"/>
    </location>
</feature>
<feature type="region of interest" description="Disordered" evidence="1">
    <location>
        <begin position="768"/>
        <end position="788"/>
    </location>
</feature>
<feature type="domain" description="KOW" evidence="2">
    <location>
        <begin position="520"/>
        <end position="547"/>
    </location>
</feature>
<feature type="region of interest" description="Disordered" evidence="1">
    <location>
        <begin position="347"/>
        <end position="371"/>
    </location>
</feature>
<dbReference type="SMART" id="SM00739">
    <property type="entry name" value="KOW"/>
    <property type="match status" value="3"/>
</dbReference>
<sequence length="914" mass="101519">MSSHKFNITLRMVNVHAFHWLKDYAEGTIMLHTALDVIAITLKEEYEDDKWMDLTFHMVMDPSCWRDVEEVFVWELGITEPESHTIEGLPSRLHVPPSETSITLGNQDSGTDSSGIEVSELHPPPPEIPATTGNPKTTSKLRPDHRHIQAMLASNSPNYRPCLSNPARLAETKEERNDSQTELQTVHEVLNQYKIVSRMLGLLSGLMTPVDYDGAPSCMVTMDHILKALGLNSDWGEKCCETLALLSWYGKDRTRYEDSCVVNMIEDPTPLQENSMDDLLKLLKFVDCKFTEDMLSKSPPQLIGAVIPSTSFQGSVRRGSPGQISCTAKCRKLSANQFIDVATVENNKEDERDEEENGTEELIHCPQPVGPSGKQSYQWTIDAIIEWLNRKTSEEATFIKSPKMTQLPDGVALPPQKSIFIVDFFSVMHSKCQNIRLPIHEVKRVSGDNIILVSSPTFIEEMVQLFSAQFWRETDQVEVQEGDLKGMEGTLGGIDWDRQTATVFFEHNALDCSLHELHRKFNIGDGVKVIAGPFSGETGHIIVVNKGLIVLVVMQEGRTTENIKVLKFFVQSFPKDHVLSHSTDNHTADLAHPIMKGGALLGDLVIVRHGPYVGRRGSIEWINPDGFWVYFNDGVGSDEANEDSTTLVEPCHVHIEPAPNTLTLTRDKGYNVTVGDIVEVARGNYYRCKGVVKAVDLTNALLDIVCPVEGHQTQIPITFCCKIKECSENELSKQSFVMTPVAPHAPTPPPAPSEIPQEGPWIITPDDVTAPPEGSWSPDDVPQPSTSKVHNTPDYGNVPWLFQDDFCDFASIHLGFNVRVQFTQVSLDGPTPPGSVAVMVTGHNKGLGIQHLMIPSCFLTPANPAGKNHLCLVLKGAKAGRVMWIRECREKTAQVVTEEGDIYPFSDICAAFEM</sequence>
<proteinExistence type="predicted"/>
<dbReference type="Proteomes" id="UP000053989">
    <property type="component" value="Unassembled WGS sequence"/>
</dbReference>
<dbReference type="InterPro" id="IPR008991">
    <property type="entry name" value="Translation_prot_SH3-like_sf"/>
</dbReference>
<dbReference type="EMBL" id="KN822043">
    <property type="protein sequence ID" value="KIM62290.1"/>
    <property type="molecule type" value="Genomic_DNA"/>
</dbReference>
<evidence type="ECO:0000256" key="1">
    <source>
        <dbReference type="SAM" id="MobiDB-lite"/>
    </source>
</evidence>
<organism evidence="3 4">
    <name type="scientific">Scleroderma citrinum Foug A</name>
    <dbReference type="NCBI Taxonomy" id="1036808"/>
    <lineage>
        <taxon>Eukaryota</taxon>
        <taxon>Fungi</taxon>
        <taxon>Dikarya</taxon>
        <taxon>Basidiomycota</taxon>
        <taxon>Agaricomycotina</taxon>
        <taxon>Agaricomycetes</taxon>
        <taxon>Agaricomycetidae</taxon>
        <taxon>Boletales</taxon>
        <taxon>Sclerodermatineae</taxon>
        <taxon>Sclerodermataceae</taxon>
        <taxon>Scleroderma</taxon>
    </lineage>
</organism>
<gene>
    <name evidence="3" type="ORF">SCLCIDRAFT_25043</name>
</gene>
<dbReference type="OrthoDB" id="2671396at2759"/>
<dbReference type="HOGENOM" id="CLU_325758_0_0_1"/>
<evidence type="ECO:0000313" key="4">
    <source>
        <dbReference type="Proteomes" id="UP000053989"/>
    </source>
</evidence>
<reference evidence="4" key="2">
    <citation type="submission" date="2015-01" db="EMBL/GenBank/DDBJ databases">
        <title>Evolutionary Origins and Diversification of the Mycorrhizal Mutualists.</title>
        <authorList>
            <consortium name="DOE Joint Genome Institute"/>
            <consortium name="Mycorrhizal Genomics Consortium"/>
            <person name="Kohler A."/>
            <person name="Kuo A."/>
            <person name="Nagy L.G."/>
            <person name="Floudas D."/>
            <person name="Copeland A."/>
            <person name="Barry K.W."/>
            <person name="Cichocki N."/>
            <person name="Veneault-Fourrey C."/>
            <person name="LaButti K."/>
            <person name="Lindquist E.A."/>
            <person name="Lipzen A."/>
            <person name="Lundell T."/>
            <person name="Morin E."/>
            <person name="Murat C."/>
            <person name="Riley R."/>
            <person name="Ohm R."/>
            <person name="Sun H."/>
            <person name="Tunlid A."/>
            <person name="Henrissat B."/>
            <person name="Grigoriev I.V."/>
            <person name="Hibbett D.S."/>
            <person name="Martin F."/>
        </authorList>
    </citation>
    <scope>NUCLEOTIDE SEQUENCE [LARGE SCALE GENOMIC DNA]</scope>
    <source>
        <strain evidence="4">Foug A</strain>
    </source>
</reference>
<dbReference type="STRING" id="1036808.A0A0C3DNQ7"/>
<feature type="region of interest" description="Disordered" evidence="1">
    <location>
        <begin position="100"/>
        <end position="141"/>
    </location>
</feature>
<protein>
    <recommendedName>
        <fullName evidence="2">KOW domain-containing protein</fullName>
    </recommendedName>
</protein>
<dbReference type="InterPro" id="IPR005824">
    <property type="entry name" value="KOW"/>
</dbReference>
<evidence type="ECO:0000259" key="2">
    <source>
        <dbReference type="SMART" id="SM00739"/>
    </source>
</evidence>
<feature type="domain" description="KOW" evidence="2">
    <location>
        <begin position="598"/>
        <end position="625"/>
    </location>
</feature>
<evidence type="ECO:0000313" key="3">
    <source>
        <dbReference type="EMBL" id="KIM62290.1"/>
    </source>
</evidence>
<accession>A0A0C3DNQ7</accession>
<reference evidence="3 4" key="1">
    <citation type="submission" date="2014-04" db="EMBL/GenBank/DDBJ databases">
        <authorList>
            <consortium name="DOE Joint Genome Institute"/>
            <person name="Kuo A."/>
            <person name="Kohler A."/>
            <person name="Nagy L.G."/>
            <person name="Floudas D."/>
            <person name="Copeland A."/>
            <person name="Barry K.W."/>
            <person name="Cichocki N."/>
            <person name="Veneault-Fourrey C."/>
            <person name="LaButti K."/>
            <person name="Lindquist E.A."/>
            <person name="Lipzen A."/>
            <person name="Lundell T."/>
            <person name="Morin E."/>
            <person name="Murat C."/>
            <person name="Sun H."/>
            <person name="Tunlid A."/>
            <person name="Henrissat B."/>
            <person name="Grigoriev I.V."/>
            <person name="Hibbett D.S."/>
            <person name="Martin F."/>
            <person name="Nordberg H.P."/>
            <person name="Cantor M.N."/>
            <person name="Hua S.X."/>
        </authorList>
    </citation>
    <scope>NUCLEOTIDE SEQUENCE [LARGE SCALE GENOMIC DNA]</scope>
    <source>
        <strain evidence="3 4">Foug A</strain>
    </source>
</reference>